<dbReference type="PANTHER" id="PTHR10030">
    <property type="entry name" value="ALPHA-L-FUCOSIDASE"/>
    <property type="match status" value="1"/>
</dbReference>
<accession>A0A9D1UIQ7</accession>
<proteinExistence type="inferred from homology"/>
<evidence type="ECO:0000256" key="7">
    <source>
        <dbReference type="SAM" id="SignalP"/>
    </source>
</evidence>
<dbReference type="EC" id="3.2.1.51" evidence="3"/>
<evidence type="ECO:0000256" key="2">
    <source>
        <dbReference type="ARBA" id="ARBA00007951"/>
    </source>
</evidence>
<protein>
    <recommendedName>
        <fullName evidence="3">alpha-L-fucosidase</fullName>
        <ecNumber evidence="3">3.2.1.51</ecNumber>
    </recommendedName>
</protein>
<feature type="domain" description="PA14" evidence="8">
    <location>
        <begin position="345"/>
        <end position="484"/>
    </location>
</feature>
<comment type="caution">
    <text evidence="9">The sequence shown here is derived from an EMBL/GenBank/DDBJ whole genome shotgun (WGS) entry which is preliminary data.</text>
</comment>
<keyword evidence="5" id="KW-0378">Hydrolase</keyword>
<dbReference type="InterPro" id="IPR037524">
    <property type="entry name" value="PA14/GLEYA"/>
</dbReference>
<dbReference type="SUPFAM" id="SSF51445">
    <property type="entry name" value="(Trans)glycosidases"/>
    <property type="match status" value="1"/>
</dbReference>
<dbReference type="Gene3D" id="3.90.182.10">
    <property type="entry name" value="Toxin - Anthrax Protective Antigen,domain 1"/>
    <property type="match status" value="1"/>
</dbReference>
<evidence type="ECO:0000256" key="5">
    <source>
        <dbReference type="ARBA" id="ARBA00022801"/>
    </source>
</evidence>
<comment type="function">
    <text evidence="1">Alpha-L-fucosidase is responsible for hydrolyzing the alpha-1,6-linked fucose joined to the reducing-end N-acetylglucosamine of the carbohydrate moieties of glycoproteins.</text>
</comment>
<evidence type="ECO:0000256" key="1">
    <source>
        <dbReference type="ARBA" id="ARBA00004071"/>
    </source>
</evidence>
<dbReference type="SMART" id="SM00758">
    <property type="entry name" value="PA14"/>
    <property type="match status" value="1"/>
</dbReference>
<dbReference type="Pfam" id="PF07691">
    <property type="entry name" value="PA14"/>
    <property type="match status" value="1"/>
</dbReference>
<evidence type="ECO:0000256" key="6">
    <source>
        <dbReference type="ARBA" id="ARBA00023295"/>
    </source>
</evidence>
<evidence type="ECO:0000256" key="3">
    <source>
        <dbReference type="ARBA" id="ARBA00012662"/>
    </source>
</evidence>
<dbReference type="GO" id="GO:0005764">
    <property type="term" value="C:lysosome"/>
    <property type="evidence" value="ECO:0007669"/>
    <property type="project" value="TreeGrafter"/>
</dbReference>
<dbReference type="Pfam" id="PF01120">
    <property type="entry name" value="Alpha_L_fucos"/>
    <property type="match status" value="1"/>
</dbReference>
<dbReference type="AlphaFoldDB" id="A0A9D1UIQ7"/>
<dbReference type="SMART" id="SM00812">
    <property type="entry name" value="Alpha_L_fucos"/>
    <property type="match status" value="1"/>
</dbReference>
<evidence type="ECO:0000313" key="9">
    <source>
        <dbReference type="EMBL" id="HIW88096.1"/>
    </source>
</evidence>
<feature type="non-terminal residue" evidence="9">
    <location>
        <position position="535"/>
    </location>
</feature>
<dbReference type="PRINTS" id="PR00741">
    <property type="entry name" value="GLHYDRLASE29"/>
</dbReference>
<reference evidence="9" key="1">
    <citation type="journal article" date="2021" name="PeerJ">
        <title>Extensive microbial diversity within the chicken gut microbiome revealed by metagenomics and culture.</title>
        <authorList>
            <person name="Gilroy R."/>
            <person name="Ravi A."/>
            <person name="Getino M."/>
            <person name="Pursley I."/>
            <person name="Horton D.L."/>
            <person name="Alikhan N.F."/>
            <person name="Baker D."/>
            <person name="Gharbi K."/>
            <person name="Hall N."/>
            <person name="Watson M."/>
            <person name="Adriaenssens E.M."/>
            <person name="Foster-Nyarko E."/>
            <person name="Jarju S."/>
            <person name="Secka A."/>
            <person name="Antonio M."/>
            <person name="Oren A."/>
            <person name="Chaudhuri R.R."/>
            <person name="La Ragione R."/>
            <person name="Hildebrand F."/>
            <person name="Pallen M.J."/>
        </authorList>
    </citation>
    <scope>NUCLEOTIDE SEQUENCE</scope>
    <source>
        <strain evidence="9">Gambia16-930</strain>
    </source>
</reference>
<dbReference type="Proteomes" id="UP000824267">
    <property type="component" value="Unassembled WGS sequence"/>
</dbReference>
<dbReference type="GO" id="GO:0006004">
    <property type="term" value="P:fucose metabolic process"/>
    <property type="evidence" value="ECO:0007669"/>
    <property type="project" value="InterPro"/>
</dbReference>
<evidence type="ECO:0000259" key="8">
    <source>
        <dbReference type="PROSITE" id="PS51820"/>
    </source>
</evidence>
<name>A0A9D1UIQ7_9BACT</name>
<dbReference type="InterPro" id="IPR016286">
    <property type="entry name" value="FUC_metazoa-typ"/>
</dbReference>
<evidence type="ECO:0000256" key="4">
    <source>
        <dbReference type="ARBA" id="ARBA00022729"/>
    </source>
</evidence>
<dbReference type="GO" id="GO:0004560">
    <property type="term" value="F:alpha-L-fucosidase activity"/>
    <property type="evidence" value="ECO:0007669"/>
    <property type="project" value="InterPro"/>
</dbReference>
<dbReference type="Gene3D" id="3.20.20.80">
    <property type="entry name" value="Glycosidases"/>
    <property type="match status" value="1"/>
</dbReference>
<dbReference type="InterPro" id="IPR011658">
    <property type="entry name" value="PA14_dom"/>
</dbReference>
<dbReference type="EMBL" id="DXGG01000235">
    <property type="protein sequence ID" value="HIW88096.1"/>
    <property type="molecule type" value="Genomic_DNA"/>
</dbReference>
<comment type="similarity">
    <text evidence="2">Belongs to the glycosyl hydrolase 29 family.</text>
</comment>
<dbReference type="SUPFAM" id="SSF56988">
    <property type="entry name" value="Anthrax protective antigen"/>
    <property type="match status" value="1"/>
</dbReference>
<dbReference type="GO" id="GO:0016139">
    <property type="term" value="P:glycoside catabolic process"/>
    <property type="evidence" value="ECO:0007669"/>
    <property type="project" value="TreeGrafter"/>
</dbReference>
<evidence type="ECO:0000313" key="10">
    <source>
        <dbReference type="Proteomes" id="UP000824267"/>
    </source>
</evidence>
<dbReference type="PANTHER" id="PTHR10030:SF37">
    <property type="entry name" value="ALPHA-L-FUCOSIDASE-RELATED"/>
    <property type="match status" value="1"/>
</dbReference>
<keyword evidence="6" id="KW-0326">Glycosidase</keyword>
<dbReference type="PROSITE" id="PS51820">
    <property type="entry name" value="PA14"/>
    <property type="match status" value="1"/>
</dbReference>
<keyword evidence="4 7" id="KW-0732">Signal</keyword>
<dbReference type="InterPro" id="IPR017853">
    <property type="entry name" value="GH"/>
</dbReference>
<sequence>MKKSFLLLFALSFGFGVHSQDSLNHRFDGRVYPQWFSDAKLGIFVHYGLYSIPSYSGKEQYAEWFYKGLISGDSLRIKFQKDVYGEDFEYEDYKDMFRAELFDARQWASLFKRSGAKYVIFTSKHHDGYCMWDSKYAKGWSSATTMPKRDFCRELTDAVREQGLKMGLYYSLTEWNNPLYRWTVDTNKSINEYVTGHLHPQFKELVDEFMPSVIFSDGDWDFDYNTFGSNELVAYYYDKVGSEAIVNDRWGKGFNHGYKTPEYSGGIEEKTIPWAECRGLSRSFGLNRNVDLESYMSSDELIRHFVRLVAAGGGLTINVGPSAAGQIPLLQQERLLDLGRWLEVNGEAVYGSRPHSVNEESYEMVALRSDREIDFDWVRNSPERNMPEDDFSISWHTDIVPLKTEKYKIYLQADDNASLVIRDEKGKAVLRLASEKEEVAGQVRLRKGRKYRFELIYQEKDLEAMVRLCWESRSVPKQSIKSDNWKGEMNWEQPYVCFTRNGDNLYAVSLEKIGDNLSFGLDRMPSDDMKVFLLC</sequence>
<dbReference type="InterPro" id="IPR057739">
    <property type="entry name" value="Glyco_hydro_29_N"/>
</dbReference>
<feature type="signal peptide" evidence="7">
    <location>
        <begin position="1"/>
        <end position="19"/>
    </location>
</feature>
<gene>
    <name evidence="9" type="ORF">IAC47_07515</name>
</gene>
<feature type="chain" id="PRO_5038800332" description="alpha-L-fucosidase" evidence="7">
    <location>
        <begin position="20"/>
        <end position="535"/>
    </location>
</feature>
<reference evidence="9" key="2">
    <citation type="submission" date="2021-04" db="EMBL/GenBank/DDBJ databases">
        <authorList>
            <person name="Gilroy R."/>
        </authorList>
    </citation>
    <scope>NUCLEOTIDE SEQUENCE</scope>
    <source>
        <strain evidence="9">Gambia16-930</strain>
    </source>
</reference>
<dbReference type="InterPro" id="IPR000933">
    <property type="entry name" value="Glyco_hydro_29"/>
</dbReference>
<organism evidence="9 10">
    <name type="scientific">Candidatus Onthomorpha intestinigallinarum</name>
    <dbReference type="NCBI Taxonomy" id="2840880"/>
    <lineage>
        <taxon>Bacteria</taxon>
        <taxon>Pseudomonadati</taxon>
        <taxon>Bacteroidota</taxon>
        <taxon>Bacteroidia</taxon>
        <taxon>Bacteroidales</taxon>
        <taxon>Candidatus Onthomorpha</taxon>
    </lineage>
</organism>